<keyword evidence="3" id="KW-1185">Reference proteome</keyword>
<dbReference type="SUPFAM" id="SSF50974">
    <property type="entry name" value="Nitrous oxide reductase, N-terminal domain"/>
    <property type="match status" value="1"/>
</dbReference>
<sequence>MLKWTPRVLLAATVALGGAAALPAASASADPAPIAWTLPLEMANQIVVDATHHHVIIGDEHDGKLLVTDYEANPVRLLDVPSQGGMLLTGDRLYLSEPASSAIVAYDTATMTRVASYPLGTDVRAGRLVTVGDKIWFAYGWGRLGSLDPATSSVELFPELDGNWTAIRDLEAVGEHVVITGVGIQYGRIAILDASTGKPAVTAVRELPDATANLDAALTRDGSEVVLLGSQQTGAVRLRATDLAEVGSYAVGLFPNGVTVAADGTVVISDVNASPDGLAYFAPDGSVERVATVDSGYYFPGNRIRSFALVAGTHTAYAITSGTNANHPYAMQVFDPPAQPEVNGFLSAPSRVRPGQQFTITGNVYADRSPAGLPMEITRLADGARVGPTTVPAESFEFTDTAPAAGSVTYRLRVAGFVTETTVTTAVPQPATLTLDHNGAYYNQGTTVTFSAHLGATDVNRTVAIYADPAGTDPKRLLTSKAVDAKGNVTAALKLSRNTLVTATFAGDDFTTPASASAMVYTRASVSTAVSKNYKKKGSYFVFRKKANPVFTTTMTAYPKRKQYLVVESYSGGRWRAVKSGYYALSSAGKSTVTFTNSRKTGVNYRVRAGYLTGQSGDTVNATNYSPYLYFNFTK</sequence>
<proteinExistence type="predicted"/>
<gene>
    <name evidence="2" type="ORF">Afe05nite_37730</name>
</gene>
<dbReference type="InterPro" id="IPR015943">
    <property type="entry name" value="WD40/YVTN_repeat-like_dom_sf"/>
</dbReference>
<dbReference type="InterPro" id="IPR011045">
    <property type="entry name" value="N2O_reductase_N"/>
</dbReference>
<evidence type="ECO:0000256" key="1">
    <source>
        <dbReference type="SAM" id="SignalP"/>
    </source>
</evidence>
<comment type="caution">
    <text evidence="2">The sequence shown here is derived from an EMBL/GenBank/DDBJ whole genome shotgun (WGS) entry which is preliminary data.</text>
</comment>
<dbReference type="EMBL" id="BOMM01000035">
    <property type="protein sequence ID" value="GIE11933.1"/>
    <property type="molecule type" value="Genomic_DNA"/>
</dbReference>
<evidence type="ECO:0000313" key="2">
    <source>
        <dbReference type="EMBL" id="GIE11933.1"/>
    </source>
</evidence>
<accession>A0A919J108</accession>
<dbReference type="Proteomes" id="UP000598174">
    <property type="component" value="Unassembled WGS sequence"/>
</dbReference>
<reference evidence="2" key="1">
    <citation type="submission" date="2021-01" db="EMBL/GenBank/DDBJ databases">
        <title>Whole genome shotgun sequence of Actinoplanes ferrugineus NBRC 15555.</title>
        <authorList>
            <person name="Komaki H."/>
            <person name="Tamura T."/>
        </authorList>
    </citation>
    <scope>NUCLEOTIDE SEQUENCE</scope>
    <source>
        <strain evidence="2">NBRC 15555</strain>
    </source>
</reference>
<dbReference type="AlphaFoldDB" id="A0A919J108"/>
<feature type="chain" id="PRO_5038033838" evidence="1">
    <location>
        <begin position="30"/>
        <end position="635"/>
    </location>
</feature>
<protein>
    <submittedName>
        <fullName evidence="2">Uncharacterized protein</fullName>
    </submittedName>
</protein>
<dbReference type="Gene3D" id="2.130.10.10">
    <property type="entry name" value="YVTN repeat-like/Quinoprotein amine dehydrogenase"/>
    <property type="match status" value="1"/>
</dbReference>
<feature type="signal peptide" evidence="1">
    <location>
        <begin position="1"/>
        <end position="29"/>
    </location>
</feature>
<dbReference type="RefSeq" id="WP_203818441.1">
    <property type="nucleotide sequence ID" value="NZ_BAAABP010000038.1"/>
</dbReference>
<name>A0A919J108_9ACTN</name>
<organism evidence="2 3">
    <name type="scientific">Paractinoplanes ferrugineus</name>
    <dbReference type="NCBI Taxonomy" id="113564"/>
    <lineage>
        <taxon>Bacteria</taxon>
        <taxon>Bacillati</taxon>
        <taxon>Actinomycetota</taxon>
        <taxon>Actinomycetes</taxon>
        <taxon>Micromonosporales</taxon>
        <taxon>Micromonosporaceae</taxon>
        <taxon>Paractinoplanes</taxon>
    </lineage>
</organism>
<keyword evidence="1" id="KW-0732">Signal</keyword>
<evidence type="ECO:0000313" key="3">
    <source>
        <dbReference type="Proteomes" id="UP000598174"/>
    </source>
</evidence>